<dbReference type="Gene3D" id="3.10.450.50">
    <property type="match status" value="1"/>
</dbReference>
<dbReference type="InterPro" id="IPR032710">
    <property type="entry name" value="NTF2-like_dom_sf"/>
</dbReference>
<dbReference type="PANTHER" id="PTHR41252:SF1">
    <property type="entry name" value="BLR2505 PROTEIN"/>
    <property type="match status" value="1"/>
</dbReference>
<evidence type="ECO:0000313" key="2">
    <source>
        <dbReference type="EMBL" id="XAE42218.1"/>
    </source>
</evidence>
<dbReference type="SUPFAM" id="SSF54427">
    <property type="entry name" value="NTF2-like"/>
    <property type="match status" value="1"/>
</dbReference>
<dbReference type="Pfam" id="PF12680">
    <property type="entry name" value="SnoaL_2"/>
    <property type="match status" value="1"/>
</dbReference>
<keyword evidence="3" id="KW-1185">Reference proteome</keyword>
<gene>
    <name evidence="2" type="ORF">AAC691_18420</name>
</gene>
<name>A0ABZ3D373_9PROT</name>
<protein>
    <submittedName>
        <fullName evidence="2">Nuclear transport factor 2 family protein</fullName>
    </submittedName>
</protein>
<feature type="domain" description="SnoaL-like" evidence="1">
    <location>
        <begin position="8"/>
        <end position="116"/>
    </location>
</feature>
<reference evidence="2 3" key="1">
    <citation type="submission" date="2024-04" db="EMBL/GenBank/DDBJ databases">
        <title>Complete genome sequence of Nguyenibacter vanlangesis HBCM-1154, a strain capable of nitrogen fixation, IAA production, and phosphorus solubilization isolated from sugarcane soil.</title>
        <authorList>
            <person name="MY HANH P."/>
        </authorList>
    </citation>
    <scope>NUCLEOTIDE SEQUENCE [LARGE SCALE GENOMIC DNA]</scope>
    <source>
        <strain evidence="2 3">HBCM 1154</strain>
    </source>
</reference>
<dbReference type="PANTHER" id="PTHR41252">
    <property type="entry name" value="BLR2505 PROTEIN"/>
    <property type="match status" value="1"/>
</dbReference>
<evidence type="ECO:0000259" key="1">
    <source>
        <dbReference type="Pfam" id="PF12680"/>
    </source>
</evidence>
<sequence length="130" mass="14032">MTSPTDIVKSFYGALERGDAPAALGLLSPDMEWSVVAGWPYKPTGRGPQAVAEGVLMPVLKDWRDYALHGSDLFAADGDKVVSMGMMTGTHVVTGKRLEAAYVHVWEVAGGQIVRMRQTVDTARVLEARS</sequence>
<dbReference type="EMBL" id="CP152276">
    <property type="protein sequence ID" value="XAE42218.1"/>
    <property type="molecule type" value="Genomic_DNA"/>
</dbReference>
<accession>A0ABZ3D373</accession>
<organism evidence="2 3">
    <name type="scientific">Nguyenibacter vanlangensis</name>
    <dbReference type="NCBI Taxonomy" id="1216886"/>
    <lineage>
        <taxon>Bacteria</taxon>
        <taxon>Pseudomonadati</taxon>
        <taxon>Pseudomonadota</taxon>
        <taxon>Alphaproteobacteria</taxon>
        <taxon>Acetobacterales</taxon>
        <taxon>Acetobacteraceae</taxon>
        <taxon>Nguyenibacter</taxon>
    </lineage>
</organism>
<dbReference type="Proteomes" id="UP001449795">
    <property type="component" value="Chromosome"/>
</dbReference>
<proteinExistence type="predicted"/>
<dbReference type="InterPro" id="IPR037401">
    <property type="entry name" value="SnoaL-like"/>
</dbReference>
<dbReference type="RefSeq" id="WP_342628009.1">
    <property type="nucleotide sequence ID" value="NZ_CP152276.1"/>
</dbReference>
<evidence type="ECO:0000313" key="3">
    <source>
        <dbReference type="Proteomes" id="UP001449795"/>
    </source>
</evidence>